<evidence type="ECO:0000313" key="2">
    <source>
        <dbReference type="EMBL" id="VAW95541.1"/>
    </source>
</evidence>
<dbReference type="InterPro" id="IPR029127">
    <property type="entry name" value="MvaI_BcnI"/>
</dbReference>
<dbReference type="InterPro" id="IPR043004">
    <property type="entry name" value="MvaI_BcnI_cat"/>
</dbReference>
<sequence length="464" mass="52524">MNTKLAIYDSALSKELSIRNLISIFSNEDVDHVYYKILAPNDNSKNQPYMAGHITDLAFMPTGHITESSSTSRKIKDSKRRIKYTIGLDFSWISAEGNIYHAPNSKLIYYPQYPEVRLSGFVTKCSFDMGGWMDPAKQGRAQGRVLILGVTKSKKILAYLAVPDSRIATEINDYASIEVTNVFKELKNKIKSEEVSSKEILLNELRRIHLQDWIESKRLNRCGVAMKYTAQNGGGYTLEAELGIIPNGYSEPDFMGWEIKQFGVKRCDLINGKALTLMTPEPDGGYYVDEGVEAFIRKYGYENTNIDDRFDFTGRHTAGSLCERSGLTLVAEGYDCVNNIITEASGCIALIDKKGNSASSWSYAKLMEHWKKKHAQAVYIPSLSRKELDLSKSYSYCNNIRLYEGTTFLALLNAISESHVYYDPGIKLENASTSPRTKRRSQFRIKSRFLHHLYTKQADIDLIV</sequence>
<dbReference type="Pfam" id="PF15515">
    <property type="entry name" value="MvaI_BcnI"/>
    <property type="match status" value="1"/>
</dbReference>
<accession>A0A3B0ZUY3</accession>
<reference evidence="2" key="1">
    <citation type="submission" date="2018-06" db="EMBL/GenBank/DDBJ databases">
        <authorList>
            <person name="Zhirakovskaya E."/>
        </authorList>
    </citation>
    <scope>NUCLEOTIDE SEQUENCE</scope>
</reference>
<proteinExistence type="predicted"/>
<protein>
    <recommendedName>
        <fullName evidence="1">MvaI/BcnI restriction endonuclease domain-containing protein</fullName>
    </recommendedName>
</protein>
<name>A0A3B0ZUY3_9ZZZZ</name>
<organism evidence="2">
    <name type="scientific">hydrothermal vent metagenome</name>
    <dbReference type="NCBI Taxonomy" id="652676"/>
    <lineage>
        <taxon>unclassified sequences</taxon>
        <taxon>metagenomes</taxon>
        <taxon>ecological metagenomes</taxon>
    </lineage>
</organism>
<dbReference type="AlphaFoldDB" id="A0A3B0ZUY3"/>
<feature type="domain" description="MvaI/BcnI restriction endonuclease" evidence="1">
    <location>
        <begin position="203"/>
        <end position="454"/>
    </location>
</feature>
<dbReference type="Gene3D" id="3.40.210.20">
    <property type="entry name" value="MvaI/BcnI restriction endonuclease, catalytic domain"/>
    <property type="match status" value="1"/>
</dbReference>
<gene>
    <name evidence="2" type="ORF">MNBD_GAMMA23-1122</name>
</gene>
<dbReference type="EMBL" id="UOFT01000048">
    <property type="protein sequence ID" value="VAW95541.1"/>
    <property type="molecule type" value="Genomic_DNA"/>
</dbReference>
<evidence type="ECO:0000259" key="1">
    <source>
        <dbReference type="Pfam" id="PF15515"/>
    </source>
</evidence>